<sequence>MIPKLEQVNIGQDIEIIKQATRTYRLNTDRNRTVGYVDGIDAVKQAIYKILCTDRYRYEIYDWNYGFEISDLLGKPKALVYPELKRRITDALLQDDRITGVDGFSFTSQKSSVTVIFTVHTIFGEIEASREVSI</sequence>
<proteinExistence type="predicted"/>
<organism evidence="1 2">
    <name type="scientific">Anaerosolibacter carboniphilus</name>
    <dbReference type="NCBI Taxonomy" id="1417629"/>
    <lineage>
        <taxon>Bacteria</taxon>
        <taxon>Bacillati</taxon>
        <taxon>Bacillota</taxon>
        <taxon>Clostridia</taxon>
        <taxon>Peptostreptococcales</taxon>
        <taxon>Thermotaleaceae</taxon>
        <taxon>Anaerosolibacter</taxon>
    </lineage>
</organism>
<dbReference type="EMBL" id="JACHEN010000044">
    <property type="protein sequence ID" value="MBB6218651.1"/>
    <property type="molecule type" value="Genomic_DNA"/>
</dbReference>
<reference evidence="1 2" key="1">
    <citation type="submission" date="2020-08" db="EMBL/GenBank/DDBJ databases">
        <title>Genomic Encyclopedia of Type Strains, Phase IV (KMG-IV): sequencing the most valuable type-strain genomes for metagenomic binning, comparative biology and taxonomic classification.</title>
        <authorList>
            <person name="Goeker M."/>
        </authorList>
    </citation>
    <scope>NUCLEOTIDE SEQUENCE [LARGE SCALE GENOMIC DNA]</scope>
    <source>
        <strain evidence="1 2">DSM 103526</strain>
    </source>
</reference>
<evidence type="ECO:0008006" key="3">
    <source>
        <dbReference type="Google" id="ProtNLM"/>
    </source>
</evidence>
<protein>
    <recommendedName>
        <fullName evidence="3">DUF2634 domain-containing protein</fullName>
    </recommendedName>
</protein>
<dbReference type="InterPro" id="IPR020288">
    <property type="entry name" value="Sheath_initiator"/>
</dbReference>
<evidence type="ECO:0000313" key="2">
    <source>
        <dbReference type="Proteomes" id="UP000579281"/>
    </source>
</evidence>
<dbReference type="AlphaFoldDB" id="A0A841KYU5"/>
<gene>
    <name evidence="1" type="ORF">HNQ80_004825</name>
</gene>
<dbReference type="SUPFAM" id="SSF160719">
    <property type="entry name" value="gpW/gp25-like"/>
    <property type="match status" value="1"/>
</dbReference>
<name>A0A841KYU5_9FIRM</name>
<dbReference type="Proteomes" id="UP000579281">
    <property type="component" value="Unassembled WGS sequence"/>
</dbReference>
<evidence type="ECO:0000313" key="1">
    <source>
        <dbReference type="EMBL" id="MBB6218651.1"/>
    </source>
</evidence>
<dbReference type="Gene3D" id="3.10.450.40">
    <property type="match status" value="1"/>
</dbReference>
<dbReference type="RefSeq" id="WP_184313313.1">
    <property type="nucleotide sequence ID" value="NZ_JACHEN010000044.1"/>
</dbReference>
<dbReference type="Pfam" id="PF10934">
    <property type="entry name" value="Sheath_initiator"/>
    <property type="match status" value="1"/>
</dbReference>
<comment type="caution">
    <text evidence="1">The sequence shown here is derived from an EMBL/GenBank/DDBJ whole genome shotgun (WGS) entry which is preliminary data.</text>
</comment>
<keyword evidence="2" id="KW-1185">Reference proteome</keyword>
<accession>A0A841KYU5</accession>